<feature type="transmembrane region" description="Helical" evidence="6">
    <location>
        <begin position="18"/>
        <end position="37"/>
    </location>
</feature>
<feature type="transmembrane region" description="Helical" evidence="6">
    <location>
        <begin position="278"/>
        <end position="299"/>
    </location>
</feature>
<dbReference type="InterPro" id="IPR013525">
    <property type="entry name" value="ABC2_TM"/>
</dbReference>
<accession>A0ABW3KUV8</accession>
<keyword evidence="2" id="KW-1003">Cell membrane</keyword>
<organism evidence="8 9">
    <name type="scientific">Thalassobacillus hwangdonensis</name>
    <dbReference type="NCBI Taxonomy" id="546108"/>
    <lineage>
        <taxon>Bacteria</taxon>
        <taxon>Bacillati</taxon>
        <taxon>Bacillota</taxon>
        <taxon>Bacilli</taxon>
        <taxon>Bacillales</taxon>
        <taxon>Bacillaceae</taxon>
        <taxon>Thalassobacillus</taxon>
    </lineage>
</organism>
<comment type="subcellular location">
    <subcellularLocation>
        <location evidence="1">Cell membrane</location>
        <topology evidence="1">Multi-pass membrane protein</topology>
    </subcellularLocation>
</comment>
<keyword evidence="9" id="KW-1185">Reference proteome</keyword>
<keyword evidence="3 6" id="KW-0812">Transmembrane</keyword>
<evidence type="ECO:0000256" key="1">
    <source>
        <dbReference type="ARBA" id="ARBA00004651"/>
    </source>
</evidence>
<evidence type="ECO:0000313" key="9">
    <source>
        <dbReference type="Proteomes" id="UP001596990"/>
    </source>
</evidence>
<dbReference type="Proteomes" id="UP001596990">
    <property type="component" value="Unassembled WGS sequence"/>
</dbReference>
<evidence type="ECO:0000256" key="5">
    <source>
        <dbReference type="ARBA" id="ARBA00023136"/>
    </source>
</evidence>
<sequence length="349" mass="39782">MLTQLNIQFLRLMHRWKMLLFILGFPVVIIWFVLPFLNTAIEQSTVPVAWVDQDKTEFSTLVKERVSDSSRLSLVETSENRAEQLVQRGEVEAAFILASGFEKQLRSGEAEEVIRWMRTESSSLDTFAKEQIAAESIRLMLNSRAGVFVQTLSEDITFEEAFQKADSYWEPQPLFRMEYERIQPGTERGAVGLPLSLQGLLSLLLVYGMGVQVFLMKVRYEDAETGRLQRLKVTRGNAVSYYTNVFFLHLAFLGVLIGIVCATIVVRAEIDLSILNPWVFRLGILLVMMQIFVLLLAVWLPKPKAFFFIMTLVILTSVLLKGSPVVLFDTGGFGEWLPHGWLFNEGWRG</sequence>
<feature type="transmembrane region" description="Helical" evidence="6">
    <location>
        <begin position="306"/>
        <end position="328"/>
    </location>
</feature>
<proteinExistence type="predicted"/>
<dbReference type="Pfam" id="PF12698">
    <property type="entry name" value="ABC2_membrane_3"/>
    <property type="match status" value="1"/>
</dbReference>
<reference evidence="9" key="1">
    <citation type="journal article" date="2019" name="Int. J. Syst. Evol. Microbiol.">
        <title>The Global Catalogue of Microorganisms (GCM) 10K type strain sequencing project: providing services to taxonomists for standard genome sequencing and annotation.</title>
        <authorList>
            <consortium name="The Broad Institute Genomics Platform"/>
            <consortium name="The Broad Institute Genome Sequencing Center for Infectious Disease"/>
            <person name="Wu L."/>
            <person name="Ma J."/>
        </authorList>
    </citation>
    <scope>NUCLEOTIDE SEQUENCE [LARGE SCALE GENOMIC DNA]</scope>
    <source>
        <strain evidence="9">CCUG 56607</strain>
    </source>
</reference>
<dbReference type="EMBL" id="JBHTKL010000001">
    <property type="protein sequence ID" value="MFD1017639.1"/>
    <property type="molecule type" value="Genomic_DNA"/>
</dbReference>
<feature type="transmembrane region" description="Helical" evidence="6">
    <location>
        <begin position="241"/>
        <end position="266"/>
    </location>
</feature>
<dbReference type="RefSeq" id="WP_386055535.1">
    <property type="nucleotide sequence ID" value="NZ_JBHTKL010000001.1"/>
</dbReference>
<comment type="caution">
    <text evidence="8">The sequence shown here is derived from an EMBL/GenBank/DDBJ whole genome shotgun (WGS) entry which is preliminary data.</text>
</comment>
<evidence type="ECO:0000259" key="7">
    <source>
        <dbReference type="Pfam" id="PF12698"/>
    </source>
</evidence>
<dbReference type="PANTHER" id="PTHR30294:SF29">
    <property type="entry name" value="MULTIDRUG ABC TRANSPORTER PERMEASE YBHS-RELATED"/>
    <property type="match status" value="1"/>
</dbReference>
<protein>
    <submittedName>
        <fullName evidence="8">ABC transporter permease</fullName>
    </submittedName>
</protein>
<evidence type="ECO:0000313" key="8">
    <source>
        <dbReference type="EMBL" id="MFD1017639.1"/>
    </source>
</evidence>
<name>A0ABW3KUV8_9BACI</name>
<evidence type="ECO:0000256" key="2">
    <source>
        <dbReference type="ARBA" id="ARBA00022475"/>
    </source>
</evidence>
<keyword evidence="5 6" id="KW-0472">Membrane</keyword>
<feature type="domain" description="ABC-2 type transporter transmembrane" evidence="7">
    <location>
        <begin position="16"/>
        <end position="319"/>
    </location>
</feature>
<evidence type="ECO:0000256" key="6">
    <source>
        <dbReference type="SAM" id="Phobius"/>
    </source>
</evidence>
<dbReference type="Gene3D" id="3.40.1710.10">
    <property type="entry name" value="abc type-2 transporter like domain"/>
    <property type="match status" value="1"/>
</dbReference>
<evidence type="ECO:0000256" key="3">
    <source>
        <dbReference type="ARBA" id="ARBA00022692"/>
    </source>
</evidence>
<feature type="transmembrane region" description="Helical" evidence="6">
    <location>
        <begin position="200"/>
        <end position="220"/>
    </location>
</feature>
<evidence type="ECO:0000256" key="4">
    <source>
        <dbReference type="ARBA" id="ARBA00022989"/>
    </source>
</evidence>
<gene>
    <name evidence="8" type="ORF">ACFQ2J_00395</name>
</gene>
<dbReference type="InterPro" id="IPR051449">
    <property type="entry name" value="ABC-2_transporter_component"/>
</dbReference>
<dbReference type="PANTHER" id="PTHR30294">
    <property type="entry name" value="MEMBRANE COMPONENT OF ABC TRANSPORTER YHHJ-RELATED"/>
    <property type="match status" value="1"/>
</dbReference>
<keyword evidence="4 6" id="KW-1133">Transmembrane helix</keyword>